<organism evidence="2 3">
    <name type="scientific">Oryzihumus leptocrescens</name>
    <dbReference type="NCBI Taxonomy" id="297536"/>
    <lineage>
        <taxon>Bacteria</taxon>
        <taxon>Bacillati</taxon>
        <taxon>Actinomycetota</taxon>
        <taxon>Actinomycetes</taxon>
        <taxon>Micrococcales</taxon>
        <taxon>Intrasporangiaceae</taxon>
        <taxon>Oryzihumus</taxon>
    </lineage>
</organism>
<dbReference type="Pfam" id="PF04073">
    <property type="entry name" value="tRNA_edit"/>
    <property type="match status" value="1"/>
</dbReference>
<accession>A0A542ZJ54</accession>
<name>A0A542ZJ54_9MICO</name>
<sequence length="177" mass="18670">MTSPGLPYLPALTHLDLLARPVAETLRGWPHGERVEVLSIDPAVSDTAALVEATGMALEDCANCVVVGGRRAGEERVAACVVLATTRADVNTTVRGLLDVRKASFLAMEDAVERTGMEYGAITPVGLPAAWPVYVDARVLEREHVVIGAGVRAAKLRVPGPLMAELPGVEIVEGLAR</sequence>
<keyword evidence="3" id="KW-1185">Reference proteome</keyword>
<comment type="caution">
    <text evidence="2">The sequence shown here is derived from an EMBL/GenBank/DDBJ whole genome shotgun (WGS) entry which is preliminary data.</text>
</comment>
<dbReference type="EMBL" id="VFOQ01000001">
    <property type="protein sequence ID" value="TQL60210.1"/>
    <property type="molecule type" value="Genomic_DNA"/>
</dbReference>
<evidence type="ECO:0000313" key="3">
    <source>
        <dbReference type="Proteomes" id="UP000319514"/>
    </source>
</evidence>
<dbReference type="GO" id="GO:0002161">
    <property type="term" value="F:aminoacyl-tRNA deacylase activity"/>
    <property type="evidence" value="ECO:0007669"/>
    <property type="project" value="InterPro"/>
</dbReference>
<dbReference type="RefSeq" id="WP_246092085.1">
    <property type="nucleotide sequence ID" value="NZ_BAAAKX010000021.1"/>
</dbReference>
<dbReference type="InterPro" id="IPR036754">
    <property type="entry name" value="YbaK/aa-tRNA-synt-asso_dom_sf"/>
</dbReference>
<evidence type="ECO:0000259" key="1">
    <source>
        <dbReference type="Pfam" id="PF04073"/>
    </source>
</evidence>
<feature type="domain" description="YbaK/aminoacyl-tRNA synthetase-associated" evidence="1">
    <location>
        <begin position="42"/>
        <end position="161"/>
    </location>
</feature>
<evidence type="ECO:0000313" key="2">
    <source>
        <dbReference type="EMBL" id="TQL60210.1"/>
    </source>
</evidence>
<dbReference type="AlphaFoldDB" id="A0A542ZJ54"/>
<gene>
    <name evidence="2" type="ORF">FB474_1593</name>
</gene>
<proteinExistence type="predicted"/>
<protein>
    <submittedName>
        <fullName evidence="2">Prolyl-tRNA editing enzyme YbaK/EbsC (Cys-tRNA(Pro) deacylase)</fullName>
    </submittedName>
</protein>
<dbReference type="InterPro" id="IPR007214">
    <property type="entry name" value="YbaK/aa-tRNA-synth-assoc-dom"/>
</dbReference>
<dbReference type="SUPFAM" id="SSF55826">
    <property type="entry name" value="YbaK/ProRS associated domain"/>
    <property type="match status" value="1"/>
</dbReference>
<dbReference type="Proteomes" id="UP000319514">
    <property type="component" value="Unassembled WGS sequence"/>
</dbReference>
<dbReference type="Gene3D" id="3.90.960.10">
    <property type="entry name" value="YbaK/aminoacyl-tRNA synthetase-associated domain"/>
    <property type="match status" value="1"/>
</dbReference>
<reference evidence="2 3" key="1">
    <citation type="submission" date="2019-06" db="EMBL/GenBank/DDBJ databases">
        <title>Sequencing the genomes of 1000 actinobacteria strains.</title>
        <authorList>
            <person name="Klenk H.-P."/>
        </authorList>
    </citation>
    <scope>NUCLEOTIDE SEQUENCE [LARGE SCALE GENOMIC DNA]</scope>
    <source>
        <strain evidence="2 3">DSM 18082</strain>
    </source>
</reference>